<dbReference type="RefSeq" id="YP_010731740.1">
    <property type="nucleotide sequence ID" value="NC_072811.1"/>
</dbReference>
<sequence length="153" mass="15406">MKVLFFTAGAVPTTDERNAIAAIVAGNVDILVRNGAANAEYGADRLEPCDYVFDNANIPDAYADVPTTDNPHIPANGAIVTDGQALNVSNSAGDAFVASAIHVADGVAQWTNLPATHALAVSGELTGIAATGTGTKVTLTVTDGKISAVALSA</sequence>
<keyword evidence="2" id="KW-1185">Reference proteome</keyword>
<dbReference type="KEGG" id="vg:79513861"/>
<evidence type="ECO:0000313" key="1">
    <source>
        <dbReference type="EMBL" id="AXC34269.1"/>
    </source>
</evidence>
<proteinExistence type="predicted"/>
<organism evidence="1 2">
    <name type="scientific">Escherichia phage Halfdan</name>
    <dbReference type="NCBI Taxonomy" id="2234092"/>
    <lineage>
        <taxon>Viruses</taxon>
        <taxon>Duplodnaviria</taxon>
        <taxon>Heunggongvirae</taxon>
        <taxon>Uroviricota</taxon>
        <taxon>Caudoviricetes</taxon>
        <taxon>Halfdanvirus</taxon>
        <taxon>Halfdanvirus halfdan</taxon>
    </lineage>
</organism>
<accession>A0A2Z5H398</accession>
<dbReference type="GeneID" id="79513861"/>
<evidence type="ECO:0000313" key="2">
    <source>
        <dbReference type="Proteomes" id="UP000252726"/>
    </source>
</evidence>
<reference evidence="2" key="1">
    <citation type="submission" date="2018-05" db="EMBL/GenBank/DDBJ databases">
        <title>Exploring Bacteriophages for Innovative Applications.</title>
        <authorList>
            <person name="Olsen N.S."/>
            <person name="Kot W."/>
            <person name="Hansen L.H."/>
        </authorList>
    </citation>
    <scope>NUCLEOTIDE SEQUENCE [LARGE SCALE GENOMIC DNA]</scope>
</reference>
<name>A0A2Z5H398_9CAUD</name>
<dbReference type="Proteomes" id="UP000252726">
    <property type="component" value="Segment"/>
</dbReference>
<dbReference type="EMBL" id="MH362766">
    <property type="protein sequence ID" value="AXC34269.1"/>
    <property type="molecule type" value="Genomic_DNA"/>
</dbReference>
<protein>
    <submittedName>
        <fullName evidence="1">Uncharacterized protein</fullName>
    </submittedName>
</protein>